<geneLocation type="plasmid" evidence="2 3">
    <name>1</name>
</geneLocation>
<dbReference type="OrthoDB" id="187854at2"/>
<dbReference type="HOGENOM" id="CLU_062228_0_0_0"/>
<organism evidence="2 3">
    <name type="scientific">Gemmatirosa kalamazoonensis</name>
    <dbReference type="NCBI Taxonomy" id="861299"/>
    <lineage>
        <taxon>Bacteria</taxon>
        <taxon>Pseudomonadati</taxon>
        <taxon>Gemmatimonadota</taxon>
        <taxon>Gemmatimonadia</taxon>
        <taxon>Gemmatimonadales</taxon>
        <taxon>Gemmatimonadaceae</taxon>
        <taxon>Gemmatirosa</taxon>
    </lineage>
</organism>
<feature type="repeat" description="TPR" evidence="1">
    <location>
        <begin position="272"/>
        <end position="305"/>
    </location>
</feature>
<dbReference type="KEGG" id="gba:J421_5197"/>
<dbReference type="Proteomes" id="UP000019151">
    <property type="component" value="Plasmid 1"/>
</dbReference>
<evidence type="ECO:0008006" key="4">
    <source>
        <dbReference type="Google" id="ProtNLM"/>
    </source>
</evidence>
<keyword evidence="1" id="KW-0802">TPR repeat</keyword>
<name>W0RQK3_9BACT</name>
<proteinExistence type="predicted"/>
<accession>W0RQK3</accession>
<dbReference type="EMBL" id="CP007129">
    <property type="protein sequence ID" value="AHG92732.1"/>
    <property type="molecule type" value="Genomic_DNA"/>
</dbReference>
<dbReference type="InterPro" id="IPR021314">
    <property type="entry name" value="DUF2911"/>
</dbReference>
<dbReference type="InterPro" id="IPR019734">
    <property type="entry name" value="TPR_rpt"/>
</dbReference>
<sequence length="359" mass="39859">MRNDSIPRAAILRTLAAVGVAAWTPDAAAQSALLVLPDVSQGARVTQRVGLTDITVAYHRPLVAGRRIFGGVEPYGRVWRAGANYNTTFEVTDPVTVEGRPLAKGIYGLHMIPGETSWVVIFSRNATSWGSFTYDSTEDALRVTVRPQRIEPQEVLTYGFDDPTPSSVAMTMRWERVAVPVRIDVDVPHLVAQRLRDQLRGRVQTEWQAWEEAANYLLEHRLSAEEALGYADRSIQIEDRFENEITRSRALAALGRPDAPAVQAKALAMGSQWQVYNFGRGLQRLGQQEAALEIYRRDIERDPNSWVAHLEAARLATARRDFDAAIAEVKHAAAAAPPGMKASITDLVAELEQRVDINR</sequence>
<dbReference type="SUPFAM" id="SSF48452">
    <property type="entry name" value="TPR-like"/>
    <property type="match status" value="1"/>
</dbReference>
<evidence type="ECO:0000313" key="2">
    <source>
        <dbReference type="EMBL" id="AHG92732.1"/>
    </source>
</evidence>
<dbReference type="InterPro" id="IPR011990">
    <property type="entry name" value="TPR-like_helical_dom_sf"/>
</dbReference>
<evidence type="ECO:0000256" key="1">
    <source>
        <dbReference type="PROSITE-ProRule" id="PRU00339"/>
    </source>
</evidence>
<dbReference type="Gene3D" id="1.25.40.10">
    <property type="entry name" value="Tetratricopeptide repeat domain"/>
    <property type="match status" value="1"/>
</dbReference>
<dbReference type="AlphaFoldDB" id="W0RQK3"/>
<dbReference type="RefSeq" id="WP_025414061.1">
    <property type="nucleotide sequence ID" value="NZ_CP007129.1"/>
</dbReference>
<gene>
    <name evidence="2" type="ORF">J421_5197</name>
</gene>
<reference evidence="2 3" key="1">
    <citation type="journal article" date="2014" name="Genome Announc.">
        <title>Genome Sequence and Methylome of Soil Bacterium Gemmatirosa kalamazoonensis KBS708T, a Member of the Rarely Cultivated Gemmatimonadetes Phylum.</title>
        <authorList>
            <person name="Debruyn J.M."/>
            <person name="Radosevich M."/>
            <person name="Wommack K.E."/>
            <person name="Polson S.W."/>
            <person name="Hauser L.J."/>
            <person name="Fawaz M.N."/>
            <person name="Korlach J."/>
            <person name="Tsai Y.C."/>
        </authorList>
    </citation>
    <scope>NUCLEOTIDE SEQUENCE [LARGE SCALE GENOMIC DNA]</scope>
    <source>
        <strain evidence="2 3">KBS708</strain>
        <plasmid evidence="3">Plasmid 1</plasmid>
    </source>
</reference>
<dbReference type="InParanoid" id="W0RQK3"/>
<evidence type="ECO:0000313" key="3">
    <source>
        <dbReference type="Proteomes" id="UP000019151"/>
    </source>
</evidence>
<dbReference type="Pfam" id="PF11138">
    <property type="entry name" value="DUF2911"/>
    <property type="match status" value="1"/>
</dbReference>
<protein>
    <recommendedName>
        <fullName evidence="4">DUF2911 domain-containing protein</fullName>
    </recommendedName>
</protein>
<dbReference type="PROSITE" id="PS50005">
    <property type="entry name" value="TPR"/>
    <property type="match status" value="1"/>
</dbReference>
<keyword evidence="2" id="KW-0614">Plasmid</keyword>
<keyword evidence="3" id="KW-1185">Reference proteome</keyword>